<dbReference type="InterPro" id="IPR056543">
    <property type="entry name" value="Ig-like_POM152_9th"/>
</dbReference>
<feature type="region of interest" description="Disordered" evidence="1">
    <location>
        <begin position="1"/>
        <end position="52"/>
    </location>
</feature>
<feature type="compositionally biased region" description="Polar residues" evidence="1">
    <location>
        <begin position="11"/>
        <end position="36"/>
    </location>
</feature>
<feature type="domain" description="Nucleoporin POM152 Ig-like" evidence="5">
    <location>
        <begin position="1165"/>
        <end position="1249"/>
    </location>
</feature>
<dbReference type="InterPro" id="IPR056540">
    <property type="entry name" value="TMD_POM152"/>
</dbReference>
<evidence type="ECO:0000259" key="4">
    <source>
        <dbReference type="Pfam" id="PF24097"/>
    </source>
</evidence>
<keyword evidence="2" id="KW-1133">Transmembrane helix</keyword>
<feature type="domain" description="Nucleoporin POM152 ninth Ig-like" evidence="7">
    <location>
        <begin position="1082"/>
        <end position="1159"/>
    </location>
</feature>
<accession>A0A8E2JPZ6</accession>
<dbReference type="GO" id="GO:0006606">
    <property type="term" value="P:protein import into nucleus"/>
    <property type="evidence" value="ECO:0007669"/>
    <property type="project" value="TreeGrafter"/>
</dbReference>
<keyword evidence="9" id="KW-1185">Reference proteome</keyword>
<keyword evidence="2" id="KW-0472">Membrane</keyword>
<evidence type="ECO:0000259" key="6">
    <source>
        <dbReference type="Pfam" id="PF24519"/>
    </source>
</evidence>
<organism evidence="8 9">
    <name type="scientific">Glonium stellatum</name>
    <dbReference type="NCBI Taxonomy" id="574774"/>
    <lineage>
        <taxon>Eukaryota</taxon>
        <taxon>Fungi</taxon>
        <taxon>Dikarya</taxon>
        <taxon>Ascomycota</taxon>
        <taxon>Pezizomycotina</taxon>
        <taxon>Dothideomycetes</taxon>
        <taxon>Pleosporomycetidae</taxon>
        <taxon>Gloniales</taxon>
        <taxon>Gloniaceae</taxon>
        <taxon>Glonium</taxon>
    </lineage>
</organism>
<feature type="domain" description="Nucleoporin POM152 first Ig-like" evidence="6">
    <location>
        <begin position="200"/>
        <end position="309"/>
    </location>
</feature>
<dbReference type="InterPro" id="IPR056542">
    <property type="entry name" value="Ig-like_POM152_1st"/>
</dbReference>
<feature type="transmembrane region" description="Helical" evidence="2">
    <location>
        <begin position="130"/>
        <end position="150"/>
    </location>
</feature>
<reference evidence="8 9" key="1">
    <citation type="journal article" date="2016" name="Nat. Commun.">
        <title>Ectomycorrhizal ecology is imprinted in the genome of the dominant symbiotic fungus Cenococcum geophilum.</title>
        <authorList>
            <consortium name="DOE Joint Genome Institute"/>
            <person name="Peter M."/>
            <person name="Kohler A."/>
            <person name="Ohm R.A."/>
            <person name="Kuo A."/>
            <person name="Krutzmann J."/>
            <person name="Morin E."/>
            <person name="Arend M."/>
            <person name="Barry K.W."/>
            <person name="Binder M."/>
            <person name="Choi C."/>
            <person name="Clum A."/>
            <person name="Copeland A."/>
            <person name="Grisel N."/>
            <person name="Haridas S."/>
            <person name="Kipfer T."/>
            <person name="LaButti K."/>
            <person name="Lindquist E."/>
            <person name="Lipzen A."/>
            <person name="Maire R."/>
            <person name="Meier B."/>
            <person name="Mihaltcheva S."/>
            <person name="Molinier V."/>
            <person name="Murat C."/>
            <person name="Poggeler S."/>
            <person name="Quandt C.A."/>
            <person name="Sperisen C."/>
            <person name="Tritt A."/>
            <person name="Tisserant E."/>
            <person name="Crous P.W."/>
            <person name="Henrissat B."/>
            <person name="Nehls U."/>
            <person name="Egli S."/>
            <person name="Spatafora J.W."/>
            <person name="Grigoriev I.V."/>
            <person name="Martin F.M."/>
        </authorList>
    </citation>
    <scope>NUCLEOTIDE SEQUENCE [LARGE SCALE GENOMIC DNA]</scope>
    <source>
        <strain evidence="8 9">CBS 207.34</strain>
    </source>
</reference>
<dbReference type="InterPro" id="IPR037701">
    <property type="entry name" value="Pom152"/>
</dbReference>
<proteinExistence type="predicted"/>
<sequence>MNGTPRLRSAFPSTPQAAHTGRQQNTPNGTPSSGPNVGSPLPDIPKQKPASDASAPLIPFDIVDAPSQRLYVFAFYIFLFAYRLYDFYSLTVDEVESFWLFLKWIAIDGVFLFGLPALRIPWLEWDTPAILFLFFLHAIFDGMLMFRIGLPLDAWLVGFTKLLFDSELAIAERKVKAGDILHNSSLILGKQIIHILPEGSALLNPNKEAFCLNPSTTQIQIPIQINQTNPILIELLRIDIDTMQNETITIPASTSRKLIKTARKSHKSVDPASPLVLRYPVKKTGIYVLQKVIDESKLEVQPRSASLIVVTCPQARVRPTGNNRCRGELSNVRLEVEGTPPLRIKYRTMVNGVAREASEFQSLQPEDFVSPLTKQASSVLVRNGDVDVSWAQSHRIMVPLNETLTSSGRWTYSVEEVQDAVGNVINYTPMDDEDKPKPRSAELQQSFVVHERPTIVLQGCDSQHPLQAAEDQFAIFPVQYGSTGKTSISNTPHIIEYLFTPEEDLLPSGDHSASAELKKGTMKSNLQKPLIKQSGLYTLKSVSTEFCEGEVLEPASCLLQNPPKPELALTRADIVDKCAGNPIGLRVGLDLIGTPPFMVYYTVKKKGQGQPRTQVERVSTLRGQLELTPAEAGHYTYTFEEISDEVYEKRSLPQKLVLEQDVKPPASAHFVDSKPRKEACIDEPVSFHIKLQGEGPWNLDYELVHSGKRTKHTAKDIEDEHYTIRTDKFKTGGEYTLSLVSVTDRLGCKEFLKEEAKINVRHERPKAYFGQIEGKRSVRTLEGKTVQLPLRLTGTGPWVLEYNNLDSSKGLEQRRINKANDWLETKGKGTYQLLSVQDSICPGSVDEQSNQFEVSWISRPEIKVPESSTTKFVGGKYVKNDVCQGDEDTFDVILTGTPPYEIKYEQHLKSKPGARTVSLSKKDVKAALGIASIHTETSQDGFYEYKFSELADYNYDHDPKNYRPLIVQQQVNPRPDAKFTNPGKTYSYCSREADGEEVIPVTFTGVPPFYLEIEIKHHGSSKPETVSFPNIPSLSHDLRIPHRLLHLGHSNIAIRKVRDSRGCQRKPLPTTPRVQISVHDAPTATPLEDRSDFCVGERLSFALSGSMPFTVFYTFNSRPQKATSPGTTFKRLAELPGVFTITGLQDSASDCRAATSHTKTIHPIPSVRLSKGRETRVDIHEGGEAELLFEFSGTPPFEFTYTRSTNARKGKKSQVLETRTETSYEYSMRIRASEEGTYEVISIKDRWCSFAKAGDGGKGQKLLTY</sequence>
<evidence type="ECO:0000259" key="3">
    <source>
        <dbReference type="Pfam" id="PF23664"/>
    </source>
</evidence>
<name>A0A8E2JPZ6_9PEZI</name>
<dbReference type="Pfam" id="PF23664">
    <property type="entry name" value="Ig_Pom152"/>
    <property type="match status" value="2"/>
</dbReference>
<evidence type="ECO:0000256" key="1">
    <source>
        <dbReference type="SAM" id="MobiDB-lite"/>
    </source>
</evidence>
<dbReference type="EMBL" id="KV750317">
    <property type="protein sequence ID" value="OCL05324.1"/>
    <property type="molecule type" value="Genomic_DNA"/>
</dbReference>
<dbReference type="Pfam" id="PF24527">
    <property type="entry name" value="Ig-like_Pom152_9"/>
    <property type="match status" value="1"/>
</dbReference>
<evidence type="ECO:0000259" key="5">
    <source>
        <dbReference type="Pfam" id="PF24312"/>
    </source>
</evidence>
<dbReference type="Pfam" id="PF24097">
    <property type="entry name" value="TMD_POM152"/>
    <property type="match status" value="1"/>
</dbReference>
<dbReference type="AlphaFoldDB" id="A0A8E2JPZ6"/>
<dbReference type="GO" id="GO:0070762">
    <property type="term" value="C:nuclear pore transmembrane ring"/>
    <property type="evidence" value="ECO:0007669"/>
    <property type="project" value="TreeGrafter"/>
</dbReference>
<feature type="transmembrane region" description="Helical" evidence="2">
    <location>
        <begin position="70"/>
        <end position="85"/>
    </location>
</feature>
<evidence type="ECO:0000259" key="7">
    <source>
        <dbReference type="Pfam" id="PF24527"/>
    </source>
</evidence>
<keyword evidence="2" id="KW-0812">Transmembrane</keyword>
<dbReference type="PANTHER" id="PTHR28206:SF1">
    <property type="entry name" value="NUCLEOPORIN POM152"/>
    <property type="match status" value="1"/>
</dbReference>
<dbReference type="InterPro" id="IPR056544">
    <property type="entry name" value="Ig_POM152"/>
</dbReference>
<evidence type="ECO:0000313" key="9">
    <source>
        <dbReference type="Proteomes" id="UP000250140"/>
    </source>
</evidence>
<dbReference type="GO" id="GO:0017056">
    <property type="term" value="F:structural constituent of nuclear pore"/>
    <property type="evidence" value="ECO:0007669"/>
    <property type="project" value="InterPro"/>
</dbReference>
<dbReference type="InterPro" id="IPR056541">
    <property type="entry name" value="Ig-like_POM152"/>
</dbReference>
<feature type="domain" description="Nucleoporin POM152 N-terminal transmembrane" evidence="4">
    <location>
        <begin position="64"/>
        <end position="148"/>
    </location>
</feature>
<feature type="domain" description="Nucleoporin POM152 immunoglobulin-like" evidence="3">
    <location>
        <begin position="561"/>
        <end position="664"/>
    </location>
</feature>
<dbReference type="PANTHER" id="PTHR28206">
    <property type="entry name" value="NUCLEOPORIN POM152"/>
    <property type="match status" value="1"/>
</dbReference>
<dbReference type="Proteomes" id="UP000250140">
    <property type="component" value="Unassembled WGS sequence"/>
</dbReference>
<dbReference type="Pfam" id="PF24312">
    <property type="entry name" value="Ig-like_POM152"/>
    <property type="match status" value="3"/>
</dbReference>
<evidence type="ECO:0000256" key="2">
    <source>
        <dbReference type="SAM" id="Phobius"/>
    </source>
</evidence>
<feature type="domain" description="Nucleoporin POM152 Ig-like" evidence="5">
    <location>
        <begin position="764"/>
        <end position="850"/>
    </location>
</feature>
<evidence type="ECO:0008006" key="10">
    <source>
        <dbReference type="Google" id="ProtNLM"/>
    </source>
</evidence>
<dbReference type="GO" id="GO:0006999">
    <property type="term" value="P:nuclear pore organization"/>
    <property type="evidence" value="ECO:0007669"/>
    <property type="project" value="TreeGrafter"/>
</dbReference>
<dbReference type="Pfam" id="PF24519">
    <property type="entry name" value="Ig-like_Pom152_1"/>
    <property type="match status" value="1"/>
</dbReference>
<protein>
    <recommendedName>
        <fullName evidence="10">Nucleoporin Pom152</fullName>
    </recommendedName>
</protein>
<gene>
    <name evidence="8" type="ORF">AOQ84DRAFT_390933</name>
</gene>
<evidence type="ECO:0000313" key="8">
    <source>
        <dbReference type="EMBL" id="OCL05324.1"/>
    </source>
</evidence>
<feature type="domain" description="Nucleoporin POM152 immunoglobulin-like" evidence="3">
    <location>
        <begin position="880"/>
        <end position="973"/>
    </location>
</feature>
<feature type="transmembrane region" description="Helical" evidence="2">
    <location>
        <begin position="97"/>
        <end position="118"/>
    </location>
</feature>
<dbReference type="OrthoDB" id="5529162at2759"/>
<feature type="domain" description="Nucleoporin POM152 Ig-like" evidence="5">
    <location>
        <begin position="452"/>
        <end position="557"/>
    </location>
</feature>